<keyword evidence="5" id="KW-0677">Repeat</keyword>
<evidence type="ECO:0000256" key="8">
    <source>
        <dbReference type="ARBA" id="ARBA00076742"/>
    </source>
</evidence>
<comment type="caution">
    <text evidence="11">The sequence shown here is derived from an EMBL/GenBank/DDBJ whole genome shotgun (WGS) entry which is preliminary data.</text>
</comment>
<dbReference type="InterPro" id="IPR017105">
    <property type="entry name" value="AP3_complex_dsu"/>
</dbReference>
<dbReference type="GO" id="GO:0010008">
    <property type="term" value="C:endosome membrane"/>
    <property type="evidence" value="ECO:0007669"/>
    <property type="project" value="TreeGrafter"/>
</dbReference>
<dbReference type="InterPro" id="IPR002553">
    <property type="entry name" value="Clathrin/coatomer_adapt-like_N"/>
</dbReference>
<evidence type="ECO:0000256" key="9">
    <source>
        <dbReference type="ARBA" id="ARBA00083145"/>
    </source>
</evidence>
<protein>
    <recommendedName>
        <fullName evidence="3">AP-3 complex subunit delta</fullName>
    </recommendedName>
    <alternativeName>
        <fullName evidence="9">Adaptor-related protein complex 3 subunit delta</fullName>
    </alternativeName>
    <alternativeName>
        <fullName evidence="8">Delta-adaptin 3</fullName>
    </alternativeName>
</protein>
<evidence type="ECO:0000313" key="11">
    <source>
        <dbReference type="EMBL" id="ORY87582.1"/>
    </source>
</evidence>
<gene>
    <name evidence="11" type="ORF">BCR37DRAFT_336013</name>
</gene>
<evidence type="ECO:0000256" key="4">
    <source>
        <dbReference type="ARBA" id="ARBA00022448"/>
    </source>
</evidence>
<evidence type="ECO:0000313" key="12">
    <source>
        <dbReference type="Proteomes" id="UP000193685"/>
    </source>
</evidence>
<dbReference type="GeneID" id="63783808"/>
<dbReference type="InterPro" id="IPR011989">
    <property type="entry name" value="ARM-like"/>
</dbReference>
<dbReference type="Gene3D" id="1.25.10.10">
    <property type="entry name" value="Leucine-rich Repeat Variant"/>
    <property type="match status" value="1"/>
</dbReference>
<dbReference type="EMBL" id="MCFI01000001">
    <property type="protein sequence ID" value="ORY87582.1"/>
    <property type="molecule type" value="Genomic_DNA"/>
</dbReference>
<comment type="subcellular location">
    <subcellularLocation>
        <location evidence="1">Cytoplasmic vesicle</location>
        <location evidence="1">Clathrin-coated vesicle membrane</location>
        <topology evidence="1">Peripheral membrane protein</topology>
        <orientation evidence="1">Cytoplasmic side</orientation>
    </subcellularLocation>
</comment>
<dbReference type="GO" id="GO:0030665">
    <property type="term" value="C:clathrin-coated vesicle membrane"/>
    <property type="evidence" value="ECO:0007669"/>
    <property type="project" value="UniProtKB-SubCell"/>
</dbReference>
<accession>A0A1Y2FUA9</accession>
<dbReference type="GO" id="GO:0006623">
    <property type="term" value="P:protein targeting to vacuole"/>
    <property type="evidence" value="ECO:0007669"/>
    <property type="project" value="TreeGrafter"/>
</dbReference>
<dbReference type="Pfam" id="PF01602">
    <property type="entry name" value="Adaptin_N"/>
    <property type="match status" value="1"/>
</dbReference>
<dbReference type="PANTHER" id="PTHR22781:SF12">
    <property type="entry name" value="AP-3 COMPLEX SUBUNIT DELTA-1"/>
    <property type="match status" value="1"/>
</dbReference>
<keyword evidence="4" id="KW-0813">Transport</keyword>
<dbReference type="OrthoDB" id="10264595at2759"/>
<evidence type="ECO:0000256" key="3">
    <source>
        <dbReference type="ARBA" id="ARBA00015717"/>
    </source>
</evidence>
<dbReference type="Proteomes" id="UP000193685">
    <property type="component" value="Unassembled WGS sequence"/>
</dbReference>
<evidence type="ECO:0000259" key="10">
    <source>
        <dbReference type="Pfam" id="PF01602"/>
    </source>
</evidence>
<evidence type="ECO:0000256" key="2">
    <source>
        <dbReference type="ARBA" id="ARBA00006613"/>
    </source>
</evidence>
<evidence type="ECO:0000256" key="6">
    <source>
        <dbReference type="ARBA" id="ARBA00022927"/>
    </source>
</evidence>
<sequence>DLIRGLRANKKDEKRYIQLAIAECRREAKSQDVDVKAGAILKLTYLAMFGQDMAWASFATVEVMASPKFVNKRIGYMAAAQGFRQDTDVLMLSTNQMKKDLASSNASDGSIALSALADIATPDLARDLSHDVIGMLGHSKASVRKKAVLVMYKIFLQYPEALRSSYPKLRERLEDTDQSVVSATINVITELSRRNPKNYLTLAPILFELLTTSTNNWMLIKIIKLFATLTPLEPRLTKKLITPLTDLIQSTPAMSLLYECINTVISGDILKAPNSDGLARLCNAKLSDFFEQGDQNLKYVAIIALTKLSETHPELVSSHQAEILACVDDADLSIRLRALELVCLMPTKKSLPDVVKRLVLQLLPNGLNLPDQHRRGLVLRLIKMCRMDNYKHIDNFDWYIAVLVDLVKISKVDVGEELRQEILNVCVRVRNVREFAVPTLARLLHSRDILEHADDPSRNAAALQTAAWAVGEYSSHLEDPRQTLNNMLAAPLGKLASPILCAYLQAIPKLFTRWASEMEENSAGARSELTLQIEKLQRTIAKFATFSDIEVQQRALELVQIFEVAAQVVAEADADADNLPFFSEILPNLYLSGGDLNPIAPSAQAAIAVPIELDLDS</sequence>
<organism evidence="11 12">
    <name type="scientific">Protomyces lactucae-debilis</name>
    <dbReference type="NCBI Taxonomy" id="2754530"/>
    <lineage>
        <taxon>Eukaryota</taxon>
        <taxon>Fungi</taxon>
        <taxon>Dikarya</taxon>
        <taxon>Ascomycota</taxon>
        <taxon>Taphrinomycotina</taxon>
        <taxon>Taphrinomycetes</taxon>
        <taxon>Taphrinales</taxon>
        <taxon>Protomycetaceae</taxon>
        <taxon>Protomyces</taxon>
    </lineage>
</organism>
<dbReference type="RefSeq" id="XP_040728077.1">
    <property type="nucleotide sequence ID" value="XM_040867209.1"/>
</dbReference>
<proteinExistence type="inferred from homology"/>
<feature type="domain" description="Clathrin/coatomer adaptor adaptin-like N-terminal" evidence="10">
    <location>
        <begin position="13"/>
        <end position="564"/>
    </location>
</feature>
<dbReference type="PIRSF" id="PIRSF037092">
    <property type="entry name" value="AP3_complex_delta"/>
    <property type="match status" value="1"/>
</dbReference>
<evidence type="ECO:0000256" key="7">
    <source>
        <dbReference type="ARBA" id="ARBA00023136"/>
    </source>
</evidence>
<name>A0A1Y2FUA9_PROLT</name>
<dbReference type="OMA" id="CIHTIII"/>
<keyword evidence="7" id="KW-0472">Membrane</keyword>
<reference evidence="11 12" key="1">
    <citation type="submission" date="2016-07" db="EMBL/GenBank/DDBJ databases">
        <title>Pervasive Adenine N6-methylation of Active Genes in Fungi.</title>
        <authorList>
            <consortium name="DOE Joint Genome Institute"/>
            <person name="Mondo S.J."/>
            <person name="Dannebaum R.O."/>
            <person name="Kuo R.C."/>
            <person name="Labutti K."/>
            <person name="Haridas S."/>
            <person name="Kuo A."/>
            <person name="Salamov A."/>
            <person name="Ahrendt S.R."/>
            <person name="Lipzen A."/>
            <person name="Sullivan W."/>
            <person name="Andreopoulos W.B."/>
            <person name="Clum A."/>
            <person name="Lindquist E."/>
            <person name="Daum C."/>
            <person name="Ramamoorthy G.K."/>
            <person name="Gryganskyi A."/>
            <person name="Culley D."/>
            <person name="Magnuson J.K."/>
            <person name="James T.Y."/>
            <person name="O'Malley M.A."/>
            <person name="Stajich J.E."/>
            <person name="Spatafora J.W."/>
            <person name="Visel A."/>
            <person name="Grigoriev I.V."/>
        </authorList>
    </citation>
    <scope>NUCLEOTIDE SEQUENCE [LARGE SCALE GENOMIC DNA]</scope>
    <source>
        <strain evidence="11 12">12-1054</strain>
    </source>
</reference>
<evidence type="ECO:0000256" key="1">
    <source>
        <dbReference type="ARBA" id="ARBA00004145"/>
    </source>
</evidence>
<dbReference type="STRING" id="56484.A0A1Y2FUA9"/>
<dbReference type="SUPFAM" id="SSF48371">
    <property type="entry name" value="ARM repeat"/>
    <property type="match status" value="1"/>
</dbReference>
<keyword evidence="6" id="KW-0653">Protein transport</keyword>
<dbReference type="AlphaFoldDB" id="A0A1Y2FUA9"/>
<evidence type="ECO:0000256" key="5">
    <source>
        <dbReference type="ARBA" id="ARBA00022737"/>
    </source>
</evidence>
<dbReference type="GO" id="GO:0030123">
    <property type="term" value="C:AP-3 adaptor complex"/>
    <property type="evidence" value="ECO:0007669"/>
    <property type="project" value="InterPro"/>
</dbReference>
<dbReference type="InterPro" id="IPR016024">
    <property type="entry name" value="ARM-type_fold"/>
</dbReference>
<keyword evidence="12" id="KW-1185">Reference proteome</keyword>
<comment type="similarity">
    <text evidence="2">Belongs to the adaptor complexes large subunit family.</text>
</comment>
<dbReference type="FunFam" id="1.25.10.10:FF:000251">
    <property type="entry name" value="AP-3 complex subunit delta"/>
    <property type="match status" value="1"/>
</dbReference>
<feature type="non-terminal residue" evidence="11">
    <location>
        <position position="617"/>
    </location>
</feature>
<feature type="non-terminal residue" evidence="11">
    <location>
        <position position="1"/>
    </location>
</feature>
<dbReference type="GO" id="GO:0006896">
    <property type="term" value="P:Golgi to vacuole transport"/>
    <property type="evidence" value="ECO:0007669"/>
    <property type="project" value="TreeGrafter"/>
</dbReference>
<dbReference type="PANTHER" id="PTHR22781">
    <property type="entry name" value="DELTA ADAPTIN-RELATED"/>
    <property type="match status" value="1"/>
</dbReference>